<dbReference type="PROSITE" id="PS00063">
    <property type="entry name" value="ALDOKETO_REDUCTASE_3"/>
    <property type="match status" value="1"/>
</dbReference>
<dbReference type="SUPFAM" id="SSF51430">
    <property type="entry name" value="NAD(P)-linked oxidoreductase"/>
    <property type="match status" value="1"/>
</dbReference>
<dbReference type="EMBL" id="ODYU01001496">
    <property type="protein sequence ID" value="SOQ37779.1"/>
    <property type="molecule type" value="Genomic_DNA"/>
</dbReference>
<dbReference type="GO" id="GO:0016616">
    <property type="term" value="F:oxidoreductase activity, acting on the CH-OH group of donors, NAD or NADP as acceptor"/>
    <property type="evidence" value="ECO:0007669"/>
    <property type="project" value="UniProtKB-ARBA"/>
</dbReference>
<accession>A0A2H1VAB6</accession>
<dbReference type="PRINTS" id="PR00069">
    <property type="entry name" value="ALDKETRDTASE"/>
</dbReference>
<organism evidence="5">
    <name type="scientific">Spodoptera frugiperda</name>
    <name type="common">Fall armyworm</name>
    <dbReference type="NCBI Taxonomy" id="7108"/>
    <lineage>
        <taxon>Eukaryota</taxon>
        <taxon>Metazoa</taxon>
        <taxon>Ecdysozoa</taxon>
        <taxon>Arthropoda</taxon>
        <taxon>Hexapoda</taxon>
        <taxon>Insecta</taxon>
        <taxon>Pterygota</taxon>
        <taxon>Neoptera</taxon>
        <taxon>Endopterygota</taxon>
        <taxon>Lepidoptera</taxon>
        <taxon>Glossata</taxon>
        <taxon>Ditrysia</taxon>
        <taxon>Noctuoidea</taxon>
        <taxon>Noctuidae</taxon>
        <taxon>Amphipyrinae</taxon>
        <taxon>Spodoptera</taxon>
    </lineage>
</organism>
<gene>
    <name evidence="5" type="ORF">SFRICE_001805</name>
</gene>
<evidence type="ECO:0000256" key="1">
    <source>
        <dbReference type="ARBA" id="ARBA00007905"/>
    </source>
</evidence>
<dbReference type="PANTHER" id="PTHR43827">
    <property type="entry name" value="2,5-DIKETO-D-GLUCONIC ACID REDUCTASE"/>
    <property type="match status" value="1"/>
</dbReference>
<keyword evidence="3" id="KW-0560">Oxidoreductase</keyword>
<dbReference type="Gene3D" id="3.20.20.100">
    <property type="entry name" value="NADP-dependent oxidoreductase domain"/>
    <property type="match status" value="1"/>
</dbReference>
<evidence type="ECO:0000256" key="2">
    <source>
        <dbReference type="ARBA" id="ARBA00022857"/>
    </source>
</evidence>
<dbReference type="PROSITE" id="PS00062">
    <property type="entry name" value="ALDOKETO_REDUCTASE_2"/>
    <property type="match status" value="1"/>
</dbReference>
<dbReference type="InterPro" id="IPR018170">
    <property type="entry name" value="Aldo/ket_reductase_CS"/>
</dbReference>
<dbReference type="PROSITE" id="PS00798">
    <property type="entry name" value="ALDOKETO_REDUCTASE_1"/>
    <property type="match status" value="1"/>
</dbReference>
<protein>
    <submittedName>
        <fullName evidence="5">SFRICE_001805</fullName>
    </submittedName>
</protein>
<evidence type="ECO:0000256" key="3">
    <source>
        <dbReference type="ARBA" id="ARBA00023002"/>
    </source>
</evidence>
<evidence type="ECO:0000259" key="4">
    <source>
        <dbReference type="Pfam" id="PF00248"/>
    </source>
</evidence>
<comment type="similarity">
    <text evidence="1">Belongs to the aldo/keto reductase family.</text>
</comment>
<dbReference type="InterPro" id="IPR036812">
    <property type="entry name" value="NAD(P)_OxRdtase_dom_sf"/>
</dbReference>
<dbReference type="AlphaFoldDB" id="A0A2H1VAB6"/>
<dbReference type="Pfam" id="PF00248">
    <property type="entry name" value="Aldo_ket_red"/>
    <property type="match status" value="1"/>
</dbReference>
<reference evidence="5" key="1">
    <citation type="submission" date="2016-07" db="EMBL/GenBank/DDBJ databases">
        <authorList>
            <person name="Bretaudeau A."/>
        </authorList>
    </citation>
    <scope>NUCLEOTIDE SEQUENCE</scope>
    <source>
        <strain evidence="5">Rice</strain>
        <tissue evidence="5">Whole body</tissue>
    </source>
</reference>
<keyword evidence="2" id="KW-0521">NADP</keyword>
<feature type="domain" description="NADP-dependent oxidoreductase" evidence="4">
    <location>
        <begin position="102"/>
        <end position="353"/>
    </location>
</feature>
<dbReference type="InterPro" id="IPR044488">
    <property type="entry name" value="AKR2E"/>
</dbReference>
<dbReference type="InterPro" id="IPR020471">
    <property type="entry name" value="AKR"/>
</dbReference>
<proteinExistence type="inferred from homology"/>
<dbReference type="PANTHER" id="PTHR43827:SF3">
    <property type="entry name" value="NADP-DEPENDENT OXIDOREDUCTASE DOMAIN-CONTAINING PROTEIN"/>
    <property type="match status" value="1"/>
</dbReference>
<dbReference type="CDD" id="cd19116">
    <property type="entry name" value="AKR_AKR2E1-5"/>
    <property type="match status" value="1"/>
</dbReference>
<dbReference type="InterPro" id="IPR023210">
    <property type="entry name" value="NADP_OxRdtase_dom"/>
</dbReference>
<evidence type="ECO:0000313" key="5">
    <source>
        <dbReference type="EMBL" id="SOQ37779.1"/>
    </source>
</evidence>
<dbReference type="FunFam" id="3.20.20.100:FF:000002">
    <property type="entry name" value="2,5-diketo-D-gluconic acid reductase A"/>
    <property type="match status" value="1"/>
</dbReference>
<sequence>MTLASDEMRGSVRLLLTINHTVPNPASNWSFGNPKLKASRRCCKRQSVPVHDKMKFIVNTVAFFALFHVISGLAGKAPTKTLNDGNQIPMLALGTYGFDDIPRMRQAVNWAIEAGYRHIDTAALYENEEEIGKGISDVIKQGLVKREDLFITTKLWNDKHARHQVVPALQESLSKLGLEYVDLYLIHSPEASNADGSPANIDYLETWKGMEEAKKLGLARSIGVSNFNTEQIDRIIKNSLIVPAVNQIEVHPSNSQEEAVKDCFERNIAVMAYSPFGFFVSRGQGGRPGKDDPKILNIARKYNKSVTQVVLRYLLDRDLIVLPKSTKRHRIEENINVFDFHLTPEEMTVMKSFNTNTSIFD</sequence>
<name>A0A2H1VAB6_SPOFR</name>